<organism evidence="2 3">
    <name type="scientific">Sphingobacterium pedocola</name>
    <dbReference type="NCBI Taxonomy" id="2082722"/>
    <lineage>
        <taxon>Bacteria</taxon>
        <taxon>Pseudomonadati</taxon>
        <taxon>Bacteroidota</taxon>
        <taxon>Sphingobacteriia</taxon>
        <taxon>Sphingobacteriales</taxon>
        <taxon>Sphingobacteriaceae</taxon>
        <taxon>Sphingobacterium</taxon>
    </lineage>
</organism>
<feature type="domain" description="DUF3658" evidence="1">
    <location>
        <begin position="15"/>
        <end position="81"/>
    </location>
</feature>
<reference evidence="2 3" key="1">
    <citation type="submission" date="2018-02" db="EMBL/GenBank/DDBJ databases">
        <title>Sphingobacterium KA21.</title>
        <authorList>
            <person name="Vasarhelyi B.M."/>
            <person name="Deshmukh S."/>
            <person name="Balint B."/>
            <person name="Kukolya J."/>
        </authorList>
    </citation>
    <scope>NUCLEOTIDE SEQUENCE [LARGE SCALE GENOMIC DNA]</scope>
    <source>
        <strain evidence="2 3">Ka21</strain>
    </source>
</reference>
<evidence type="ECO:0000313" key="3">
    <source>
        <dbReference type="Proteomes" id="UP000618319"/>
    </source>
</evidence>
<gene>
    <name evidence="2" type="ORF">C4F40_02630</name>
</gene>
<dbReference type="RefSeq" id="WP_196939287.1">
    <property type="nucleotide sequence ID" value="NZ_MU158689.1"/>
</dbReference>
<dbReference type="Pfam" id="PF12395">
    <property type="entry name" value="DUF3658"/>
    <property type="match status" value="1"/>
</dbReference>
<comment type="caution">
    <text evidence="2">The sequence shown here is derived from an EMBL/GenBank/DDBJ whole genome shotgun (WGS) entry which is preliminary data.</text>
</comment>
<protein>
    <recommendedName>
        <fullName evidence="1">DUF3658 domain-containing protein</fullName>
    </recommendedName>
</protein>
<keyword evidence="3" id="KW-1185">Reference proteome</keyword>
<dbReference type="InterPro" id="IPR022123">
    <property type="entry name" value="DUF3658"/>
</dbReference>
<dbReference type="Proteomes" id="UP000618319">
    <property type="component" value="Unassembled WGS sequence"/>
</dbReference>
<accession>A0ABR9T2P2</accession>
<evidence type="ECO:0000313" key="2">
    <source>
        <dbReference type="EMBL" id="MBE8719621.1"/>
    </source>
</evidence>
<evidence type="ECO:0000259" key="1">
    <source>
        <dbReference type="Pfam" id="PF12395"/>
    </source>
</evidence>
<name>A0ABR9T2P2_9SPHI</name>
<dbReference type="EMBL" id="PSKQ01000013">
    <property type="protein sequence ID" value="MBE8719621.1"/>
    <property type="molecule type" value="Genomic_DNA"/>
</dbReference>
<proteinExistence type="predicted"/>
<sequence length="82" mass="9392">MVDDAVFRVFNKEGAGIIGDETFYDRYLLNRCSKRSQLSSRIVGYTLMDIWDEFGIGDGAGDSYLYYRLNVLGEMGKVYLRS</sequence>